<dbReference type="CDD" id="cd05142">
    <property type="entry name" value="Barstar"/>
    <property type="match status" value="1"/>
</dbReference>
<dbReference type="Gene3D" id="3.30.370.10">
    <property type="entry name" value="Barstar-like"/>
    <property type="match status" value="1"/>
</dbReference>
<sequence>MIVEIDGEHITSDVNFHRAISKAFDLSSYYGNNLDALWDALSTDIERPVLLIWNNSSISKNAMPADFDRIIKVLRRVEFQDAQWNLPEEERFILKLN</sequence>
<evidence type="ECO:0000313" key="3">
    <source>
        <dbReference type="EMBL" id="NLR76975.1"/>
    </source>
</evidence>
<reference evidence="3 4" key="1">
    <citation type="submission" date="2020-04" db="EMBL/GenBank/DDBJ databases">
        <title>Draft genome of Leeia sp. IMCC25680.</title>
        <authorList>
            <person name="Song J."/>
            <person name="Cho J.-C."/>
        </authorList>
    </citation>
    <scope>NUCLEOTIDE SEQUENCE [LARGE SCALE GENOMIC DNA]</scope>
    <source>
        <strain evidence="3 4">IMCC25680</strain>
    </source>
</reference>
<keyword evidence="4" id="KW-1185">Reference proteome</keyword>
<evidence type="ECO:0000259" key="2">
    <source>
        <dbReference type="Pfam" id="PF01337"/>
    </source>
</evidence>
<dbReference type="InterPro" id="IPR000468">
    <property type="entry name" value="Barstar"/>
</dbReference>
<gene>
    <name evidence="3" type="ORF">HF682_17540</name>
</gene>
<dbReference type="Proteomes" id="UP000587991">
    <property type="component" value="Unassembled WGS sequence"/>
</dbReference>
<dbReference type="RefSeq" id="WP_168878652.1">
    <property type="nucleotide sequence ID" value="NZ_JABAIM010000006.1"/>
</dbReference>
<evidence type="ECO:0000313" key="4">
    <source>
        <dbReference type="Proteomes" id="UP000587991"/>
    </source>
</evidence>
<comment type="caution">
    <text evidence="3">The sequence shown here is derived from an EMBL/GenBank/DDBJ whole genome shotgun (WGS) entry which is preliminary data.</text>
</comment>
<dbReference type="AlphaFoldDB" id="A0A847SDF3"/>
<comment type="similarity">
    <text evidence="1">Belongs to the barstar family.</text>
</comment>
<dbReference type="InterPro" id="IPR035905">
    <property type="entry name" value="Barstar-like_sf"/>
</dbReference>
<evidence type="ECO:0000256" key="1">
    <source>
        <dbReference type="ARBA" id="ARBA00006845"/>
    </source>
</evidence>
<dbReference type="Pfam" id="PF01337">
    <property type="entry name" value="Barstar"/>
    <property type="match status" value="1"/>
</dbReference>
<proteinExistence type="inferred from homology"/>
<accession>A0A847SDF3</accession>
<dbReference type="EMBL" id="JABAIM010000006">
    <property type="protein sequence ID" value="NLR76975.1"/>
    <property type="molecule type" value="Genomic_DNA"/>
</dbReference>
<feature type="domain" description="Barstar (barnase inhibitor)" evidence="2">
    <location>
        <begin position="2"/>
        <end position="79"/>
    </location>
</feature>
<organism evidence="3 4">
    <name type="scientific">Leeia aquatica</name>
    <dbReference type="NCBI Taxonomy" id="2725557"/>
    <lineage>
        <taxon>Bacteria</taxon>
        <taxon>Pseudomonadati</taxon>
        <taxon>Pseudomonadota</taxon>
        <taxon>Betaproteobacteria</taxon>
        <taxon>Neisseriales</taxon>
        <taxon>Leeiaceae</taxon>
        <taxon>Leeia</taxon>
    </lineage>
</organism>
<dbReference type="SUPFAM" id="SSF52038">
    <property type="entry name" value="Barstar-related"/>
    <property type="match status" value="1"/>
</dbReference>
<protein>
    <submittedName>
        <fullName evidence="3">Barnase inhibitor</fullName>
    </submittedName>
</protein>
<name>A0A847SDF3_9NEIS</name>